<evidence type="ECO:0000313" key="1">
    <source>
        <dbReference type="EMBL" id="EGC17166.1"/>
    </source>
</evidence>
<dbReference type="STRING" id="888741.HMPREF9098_1421"/>
<dbReference type="RefSeq" id="WP_003783045.1">
    <property type="nucleotide sequence ID" value="NZ_GL870929.1"/>
</dbReference>
<dbReference type="AlphaFoldDB" id="F0EZY7"/>
<dbReference type="InterPro" id="IPR006597">
    <property type="entry name" value="Sel1-like"/>
</dbReference>
<dbReference type="InterPro" id="IPR011990">
    <property type="entry name" value="TPR-like_helical_dom_sf"/>
</dbReference>
<organism evidence="1 2">
    <name type="scientific">Kingella denitrificans ATCC 33394</name>
    <dbReference type="NCBI Taxonomy" id="888741"/>
    <lineage>
        <taxon>Bacteria</taxon>
        <taxon>Pseudomonadati</taxon>
        <taxon>Pseudomonadota</taxon>
        <taxon>Betaproteobacteria</taxon>
        <taxon>Neisseriales</taxon>
        <taxon>Neisseriaceae</taxon>
        <taxon>Kingella</taxon>
    </lineage>
</organism>
<name>F0EZY7_9NEIS</name>
<dbReference type="SUPFAM" id="SSF81901">
    <property type="entry name" value="HCP-like"/>
    <property type="match status" value="2"/>
</dbReference>
<sequence length="244" mass="28145">MNLDQVYLDTLHEYLYCHRMLSEYSRYCYRVYRKIVRSHPHDHRAWDGLGQCCQYGYGTAPNLRRAKKYYKKAAKLGNAEAQQSLGWLYESAAEPDYRRARKWYARAAAQCRRDATFAIVRLGSLYEHGLGGKKDVQAALKYYRRAAKLGDADAQNAIGFLYDTGRGVRQSYKRALKWYARAATGSFHPEACNNIGNLYHNGLGVKRDVKRAKHWYKLAVRLGDEMAERNLALLQNEVQAAFGR</sequence>
<evidence type="ECO:0000313" key="2">
    <source>
        <dbReference type="Proteomes" id="UP000004088"/>
    </source>
</evidence>
<comment type="caution">
    <text evidence="1">The sequence shown here is derived from an EMBL/GenBank/DDBJ whole genome shotgun (WGS) entry which is preliminary data.</text>
</comment>
<dbReference type="Pfam" id="PF08238">
    <property type="entry name" value="Sel1"/>
    <property type="match status" value="5"/>
</dbReference>
<dbReference type="Gene3D" id="1.25.40.10">
    <property type="entry name" value="Tetratricopeptide repeat domain"/>
    <property type="match status" value="2"/>
</dbReference>
<reference evidence="1 2" key="1">
    <citation type="submission" date="2011-01" db="EMBL/GenBank/DDBJ databases">
        <authorList>
            <person name="Muzny D."/>
            <person name="Qin X."/>
            <person name="Deng J."/>
            <person name="Jiang H."/>
            <person name="Liu Y."/>
            <person name="Qu J."/>
            <person name="Song X.-Z."/>
            <person name="Zhang L."/>
            <person name="Thornton R."/>
            <person name="Coyle M."/>
            <person name="Francisco L."/>
            <person name="Jackson L."/>
            <person name="Javaid M."/>
            <person name="Korchina V."/>
            <person name="Kovar C."/>
            <person name="Mata R."/>
            <person name="Mathew T."/>
            <person name="Ngo R."/>
            <person name="Nguyen L."/>
            <person name="Nguyen N."/>
            <person name="Okwuonu G."/>
            <person name="Ongeri F."/>
            <person name="Pham C."/>
            <person name="Simmons D."/>
            <person name="Wilczek-Boney K."/>
            <person name="Hale W."/>
            <person name="Jakkamsetti A."/>
            <person name="Pham P."/>
            <person name="Ruth R."/>
            <person name="San Lucas F."/>
            <person name="Warren J."/>
            <person name="Zhang J."/>
            <person name="Zhao Z."/>
            <person name="Zhou C."/>
            <person name="Zhu D."/>
            <person name="Lee S."/>
            <person name="Bess C."/>
            <person name="Blankenburg K."/>
            <person name="Forbes L."/>
            <person name="Fu Q."/>
            <person name="Gubbala S."/>
            <person name="Hirani K."/>
            <person name="Jayaseelan J.C."/>
            <person name="Lara F."/>
            <person name="Munidasa M."/>
            <person name="Palculict T."/>
            <person name="Patil S."/>
            <person name="Pu L.-L."/>
            <person name="Saada N."/>
            <person name="Tang L."/>
            <person name="Weissenberger G."/>
            <person name="Zhu Y."/>
            <person name="Hemphill L."/>
            <person name="Shang Y."/>
            <person name="Youmans B."/>
            <person name="Ayvaz T."/>
            <person name="Ross M."/>
            <person name="Santibanez J."/>
            <person name="Aqrawi P."/>
            <person name="Gross S."/>
            <person name="Joshi V."/>
            <person name="Fowler G."/>
            <person name="Nazareth L."/>
            <person name="Reid J."/>
            <person name="Worley K."/>
            <person name="Petrosino J."/>
            <person name="Highlander S."/>
            <person name="Gibbs R."/>
        </authorList>
    </citation>
    <scope>NUCLEOTIDE SEQUENCE [LARGE SCALE GENOMIC DNA]</scope>
    <source>
        <strain evidence="1 2">ATCC 33394</strain>
    </source>
</reference>
<accession>F0EZY7</accession>
<dbReference type="PANTHER" id="PTHR43628">
    <property type="entry name" value="ACTIVATOR OF C KINASE PROTEIN 1-RELATED"/>
    <property type="match status" value="1"/>
</dbReference>
<proteinExistence type="predicted"/>
<dbReference type="InterPro" id="IPR052945">
    <property type="entry name" value="Mitotic_Regulator"/>
</dbReference>
<keyword evidence="2" id="KW-1185">Reference proteome</keyword>
<dbReference type="SMART" id="SM00671">
    <property type="entry name" value="SEL1"/>
    <property type="match status" value="5"/>
</dbReference>
<dbReference type="Proteomes" id="UP000004088">
    <property type="component" value="Unassembled WGS sequence"/>
</dbReference>
<dbReference type="HOGENOM" id="CLU_000288_36_2_4"/>
<dbReference type="EMBL" id="AEWV01000022">
    <property type="protein sequence ID" value="EGC17166.1"/>
    <property type="molecule type" value="Genomic_DNA"/>
</dbReference>
<gene>
    <name evidence="1" type="ORF">HMPREF9098_1421</name>
</gene>
<protein>
    <submittedName>
        <fullName evidence="1">Sel1 repeat protein</fullName>
    </submittedName>
</protein>
<dbReference type="PANTHER" id="PTHR43628:SF1">
    <property type="entry name" value="CHITIN SYNTHASE REGULATORY FACTOR 2-RELATED"/>
    <property type="match status" value="1"/>
</dbReference>